<protein>
    <recommendedName>
        <fullName evidence="1">Ubiquitin-like domain-containing protein</fullName>
    </recommendedName>
</protein>
<feature type="domain" description="Ubiquitin-like" evidence="1">
    <location>
        <begin position="90"/>
        <end position="164"/>
    </location>
</feature>
<dbReference type="InterPro" id="IPR000626">
    <property type="entry name" value="Ubiquitin-like_dom"/>
</dbReference>
<dbReference type="InterPro" id="IPR029071">
    <property type="entry name" value="Ubiquitin-like_domsf"/>
</dbReference>
<evidence type="ECO:0000313" key="3">
    <source>
        <dbReference type="Proteomes" id="UP001634393"/>
    </source>
</evidence>
<reference evidence="2 3" key="1">
    <citation type="submission" date="2024-12" db="EMBL/GenBank/DDBJ databases">
        <title>The unique morphological basis and parallel evolutionary history of personate flowers in Penstemon.</title>
        <authorList>
            <person name="Depatie T.H."/>
            <person name="Wessinger C.A."/>
        </authorList>
    </citation>
    <scope>NUCLEOTIDE SEQUENCE [LARGE SCALE GENOMIC DNA]</scope>
    <source>
        <strain evidence="2">WTNN_2</strain>
        <tissue evidence="2">Leaf</tissue>
    </source>
</reference>
<dbReference type="CDD" id="cd17039">
    <property type="entry name" value="Ubl_ubiquitin_like"/>
    <property type="match status" value="1"/>
</dbReference>
<comment type="caution">
    <text evidence="2">The sequence shown here is derived from an EMBL/GenBank/DDBJ whole genome shotgun (WGS) entry which is preliminary data.</text>
</comment>
<gene>
    <name evidence="2" type="ORF">ACJIZ3_002482</name>
</gene>
<dbReference type="PANTHER" id="PTHR10621:SF38">
    <property type="entry name" value="UBIQUITIN DOMAIN-CONTAINING PROTEIN 7SL RNA1-RELATED"/>
    <property type="match status" value="1"/>
</dbReference>
<dbReference type="SMART" id="SM00213">
    <property type="entry name" value="UBQ"/>
    <property type="match status" value="2"/>
</dbReference>
<dbReference type="EMBL" id="JBJXBP010000002">
    <property type="protein sequence ID" value="KAL3845079.1"/>
    <property type="molecule type" value="Genomic_DNA"/>
</dbReference>
<dbReference type="Pfam" id="PF00240">
    <property type="entry name" value="ubiquitin"/>
    <property type="match status" value="2"/>
</dbReference>
<dbReference type="Proteomes" id="UP001634393">
    <property type="component" value="Unassembled WGS sequence"/>
</dbReference>
<organism evidence="2 3">
    <name type="scientific">Penstemon smallii</name>
    <dbReference type="NCBI Taxonomy" id="265156"/>
    <lineage>
        <taxon>Eukaryota</taxon>
        <taxon>Viridiplantae</taxon>
        <taxon>Streptophyta</taxon>
        <taxon>Embryophyta</taxon>
        <taxon>Tracheophyta</taxon>
        <taxon>Spermatophyta</taxon>
        <taxon>Magnoliopsida</taxon>
        <taxon>eudicotyledons</taxon>
        <taxon>Gunneridae</taxon>
        <taxon>Pentapetalae</taxon>
        <taxon>asterids</taxon>
        <taxon>lamiids</taxon>
        <taxon>Lamiales</taxon>
        <taxon>Plantaginaceae</taxon>
        <taxon>Cheloneae</taxon>
        <taxon>Penstemon</taxon>
    </lineage>
</organism>
<dbReference type="PROSITE" id="PS50053">
    <property type="entry name" value="UBIQUITIN_2"/>
    <property type="match status" value="2"/>
</dbReference>
<dbReference type="PANTHER" id="PTHR10621">
    <property type="entry name" value="UV EXCISION REPAIR PROTEIN RAD23"/>
    <property type="match status" value="1"/>
</dbReference>
<dbReference type="AlphaFoldDB" id="A0ABD3U6I5"/>
<feature type="domain" description="Ubiquitin-like" evidence="1">
    <location>
        <begin position="1"/>
        <end position="76"/>
    </location>
</feature>
<proteinExistence type="predicted"/>
<keyword evidence="3" id="KW-1185">Reference proteome</keyword>
<accession>A0ABD3U6I5</accession>
<name>A0ABD3U6I5_9LAMI</name>
<evidence type="ECO:0000313" key="2">
    <source>
        <dbReference type="EMBL" id="KAL3845079.1"/>
    </source>
</evidence>
<dbReference type="SUPFAM" id="SSF54236">
    <property type="entry name" value="Ubiquitin-like"/>
    <property type="match status" value="3"/>
</dbReference>
<evidence type="ECO:0000259" key="1">
    <source>
        <dbReference type="PROSITE" id="PS50053"/>
    </source>
</evidence>
<sequence>MELIFQPSRGDSFRIEIGHFDTILEIKEKIQQHQGIPIRDQTLHFNGEILPDELKVHDSDILDQSCIFLLVSPDGKMEYSFSSPSSMSKIMVAVKLDGSKLGIMLEIDANESIRSLKERICASEGVPIEKLIVRGNGIELTDDDKSLKEYEISDDSEIEVDVNQISVQSVNPPKQRRIVVVSQCGRKRIRLEVFLWNNVGVLRKKLEKVKEEFELDLRAYFFIFKQNLMDEDRSFRSHEVGEDDVIEMFNGTLVVAAGRDSRKDW</sequence>
<dbReference type="Gene3D" id="3.10.20.90">
    <property type="entry name" value="Phosphatidylinositol 3-kinase Catalytic Subunit, Chain A, domain 1"/>
    <property type="match status" value="2"/>
</dbReference>